<keyword evidence="2" id="KW-1185">Reference proteome</keyword>
<dbReference type="AlphaFoldDB" id="M5U144"/>
<comment type="caution">
    <text evidence="1">The sequence shown here is derived from an EMBL/GenBank/DDBJ whole genome shotgun (WGS) entry which is preliminary data.</text>
</comment>
<name>M5U144_9BACT</name>
<reference evidence="1 2" key="1">
    <citation type="journal article" date="2013" name="Mar. Genomics">
        <title>Expression of sulfatases in Rhodopirellula baltica and the diversity of sulfatases in the genus Rhodopirellula.</title>
        <authorList>
            <person name="Wegner C.E."/>
            <person name="Richter-Heitmann T."/>
            <person name="Klindworth A."/>
            <person name="Klockow C."/>
            <person name="Richter M."/>
            <person name="Achstetter T."/>
            <person name="Glockner F.O."/>
            <person name="Harder J."/>
        </authorList>
    </citation>
    <scope>NUCLEOTIDE SEQUENCE [LARGE SCALE GENOMIC DNA]</scope>
    <source>
        <strain evidence="1 2">SM41</strain>
    </source>
</reference>
<accession>M5U144</accession>
<organism evidence="1 2">
    <name type="scientific">Rhodopirellula sallentina SM41</name>
    <dbReference type="NCBI Taxonomy" id="1263870"/>
    <lineage>
        <taxon>Bacteria</taxon>
        <taxon>Pseudomonadati</taxon>
        <taxon>Planctomycetota</taxon>
        <taxon>Planctomycetia</taxon>
        <taxon>Pirellulales</taxon>
        <taxon>Pirellulaceae</taxon>
        <taxon>Rhodopirellula</taxon>
    </lineage>
</organism>
<dbReference type="EMBL" id="ANOH01000227">
    <property type="protein sequence ID" value="EMI55165.1"/>
    <property type="molecule type" value="Genomic_DNA"/>
</dbReference>
<evidence type="ECO:0000313" key="1">
    <source>
        <dbReference type="EMBL" id="EMI55165.1"/>
    </source>
</evidence>
<dbReference type="Proteomes" id="UP000011885">
    <property type="component" value="Unassembled WGS sequence"/>
</dbReference>
<protein>
    <submittedName>
        <fullName evidence="1">Uncharacterized protein</fullName>
    </submittedName>
</protein>
<sequence length="108" mass="11552">MAPSFREAPTTAAKCLVCEPIASLQDAVRPGVLFHGMSCRSGAVASVFHKHCNLHWNTGWCDKNAISSCSGSVAVHDEVAVQESFLRSTESSFYPAPPVSMTERLLAG</sequence>
<gene>
    <name evidence="1" type="ORF">RSSM_03394</name>
</gene>
<proteinExistence type="predicted"/>
<evidence type="ECO:0000313" key="2">
    <source>
        <dbReference type="Proteomes" id="UP000011885"/>
    </source>
</evidence>